<protein>
    <submittedName>
        <fullName evidence="1">Uncharacterized protein</fullName>
    </submittedName>
</protein>
<proteinExistence type="predicted"/>
<dbReference type="Proteomes" id="UP000184096">
    <property type="component" value="Chromosome I"/>
</dbReference>
<gene>
    <name evidence="1" type="ORF">SAMN05444170_5146</name>
</gene>
<sequence length="65" mass="7080">MTDYRVYRLDAAGNTIGDPVIINCDDDKAALVSALTDYDGAAMEIWEGPRRVVAIPADRRISPQG</sequence>
<dbReference type="EMBL" id="LT670849">
    <property type="protein sequence ID" value="SHN82547.1"/>
    <property type="molecule type" value="Genomic_DNA"/>
</dbReference>
<keyword evidence="2" id="KW-1185">Reference proteome</keyword>
<evidence type="ECO:0000313" key="2">
    <source>
        <dbReference type="Proteomes" id="UP000184096"/>
    </source>
</evidence>
<organism evidence="1 2">
    <name type="scientific">Bradyrhizobium erythrophlei</name>
    <dbReference type="NCBI Taxonomy" id="1437360"/>
    <lineage>
        <taxon>Bacteria</taxon>
        <taxon>Pseudomonadati</taxon>
        <taxon>Pseudomonadota</taxon>
        <taxon>Alphaproteobacteria</taxon>
        <taxon>Hyphomicrobiales</taxon>
        <taxon>Nitrobacteraceae</taxon>
        <taxon>Bradyrhizobium</taxon>
    </lineage>
</organism>
<evidence type="ECO:0000313" key="1">
    <source>
        <dbReference type="EMBL" id="SHN82547.1"/>
    </source>
</evidence>
<accession>A0A1M7UI41</accession>
<dbReference type="AlphaFoldDB" id="A0A1M7UI41"/>
<name>A0A1M7UI41_9BRAD</name>
<reference evidence="2" key="1">
    <citation type="submission" date="2016-11" db="EMBL/GenBank/DDBJ databases">
        <authorList>
            <person name="Varghese N."/>
            <person name="Submissions S."/>
        </authorList>
    </citation>
    <scope>NUCLEOTIDE SEQUENCE [LARGE SCALE GENOMIC DNA]</scope>
    <source>
        <strain evidence="2">GAS401</strain>
    </source>
</reference>